<gene>
    <name evidence="3" type="ORF">GCM10007977_001660</name>
</gene>
<proteinExistence type="inferred from homology"/>
<dbReference type="Gene3D" id="3.20.20.140">
    <property type="entry name" value="Metal-dependent hydrolases"/>
    <property type="match status" value="1"/>
</dbReference>
<dbReference type="AlphaFoldDB" id="A0A917WH96"/>
<name>A0A917WH96_9ACTN</name>
<dbReference type="RefSeq" id="WP_190247698.1">
    <property type="nucleotide sequence ID" value="NZ_BMPI01000001.1"/>
</dbReference>
<protein>
    <recommendedName>
        <fullName evidence="2">Amidohydrolase-related domain-containing protein</fullName>
    </recommendedName>
</protein>
<reference evidence="3" key="2">
    <citation type="submission" date="2020-09" db="EMBL/GenBank/DDBJ databases">
        <authorList>
            <person name="Sun Q."/>
            <person name="Ohkuma M."/>
        </authorList>
    </citation>
    <scope>NUCLEOTIDE SEQUENCE</scope>
    <source>
        <strain evidence="3">JCM 19831</strain>
    </source>
</reference>
<comment type="caution">
    <text evidence="3">The sequence shown here is derived from an EMBL/GenBank/DDBJ whole genome shotgun (WGS) entry which is preliminary data.</text>
</comment>
<dbReference type="GO" id="GO:0016787">
    <property type="term" value="F:hydrolase activity"/>
    <property type="evidence" value="ECO:0007669"/>
    <property type="project" value="InterPro"/>
</dbReference>
<reference evidence="3" key="1">
    <citation type="journal article" date="2014" name="Int. J. Syst. Evol. Microbiol.">
        <title>Complete genome sequence of Corynebacterium casei LMG S-19264T (=DSM 44701T), isolated from a smear-ripened cheese.</title>
        <authorList>
            <consortium name="US DOE Joint Genome Institute (JGI-PGF)"/>
            <person name="Walter F."/>
            <person name="Albersmeier A."/>
            <person name="Kalinowski J."/>
            <person name="Ruckert C."/>
        </authorList>
    </citation>
    <scope>NUCLEOTIDE SEQUENCE</scope>
    <source>
        <strain evidence="3">JCM 19831</strain>
    </source>
</reference>
<keyword evidence="4" id="KW-1185">Reference proteome</keyword>
<dbReference type="EMBL" id="BMPI01000001">
    <property type="protein sequence ID" value="GGM03999.1"/>
    <property type="molecule type" value="Genomic_DNA"/>
</dbReference>
<comment type="similarity">
    <text evidence="1">Belongs to the metallo-dependent hydrolases superfamily.</text>
</comment>
<evidence type="ECO:0000313" key="4">
    <source>
        <dbReference type="Proteomes" id="UP000642070"/>
    </source>
</evidence>
<dbReference type="Pfam" id="PF04909">
    <property type="entry name" value="Amidohydro_2"/>
    <property type="match status" value="1"/>
</dbReference>
<evidence type="ECO:0000256" key="1">
    <source>
        <dbReference type="ARBA" id="ARBA00038310"/>
    </source>
</evidence>
<dbReference type="PANTHER" id="PTHR43569">
    <property type="entry name" value="AMIDOHYDROLASE"/>
    <property type="match status" value="1"/>
</dbReference>
<dbReference type="PANTHER" id="PTHR43569:SF2">
    <property type="entry name" value="AMIDOHYDROLASE-RELATED DOMAIN-CONTAINING PROTEIN"/>
    <property type="match status" value="1"/>
</dbReference>
<dbReference type="InterPro" id="IPR052350">
    <property type="entry name" value="Metallo-dep_Lactonases"/>
</dbReference>
<dbReference type="Proteomes" id="UP000642070">
    <property type="component" value="Unassembled WGS sequence"/>
</dbReference>
<dbReference type="SUPFAM" id="SSF51556">
    <property type="entry name" value="Metallo-dependent hydrolases"/>
    <property type="match status" value="1"/>
</dbReference>
<dbReference type="InterPro" id="IPR006680">
    <property type="entry name" value="Amidohydro-rel"/>
</dbReference>
<evidence type="ECO:0000259" key="2">
    <source>
        <dbReference type="Pfam" id="PF04909"/>
    </source>
</evidence>
<feature type="domain" description="Amidohydrolase-related" evidence="2">
    <location>
        <begin position="6"/>
        <end position="275"/>
    </location>
</feature>
<sequence length="280" mass="30062">MSLLADAHVHFFATGYPGEARSPVPGAGREVAAYERIRTSSAVGDALVVGFAGADFASGNNDYIRTLAAERDWMHTTAYVAARGRPSAAMARAIFAAGHIGISIYAADTPAGRTVRDWPAEFWAECDRSGAVVSINATPEAVEQLAGLPSSAPDCAFLFAHLGLPGRYAVAPSAEVARRRLEPLLRLAEHPNCFVKISGLYAVAEPRTAYPYDAATPFVAACLRDFGATRCLWGSDFAPALEYVSFEQCRDLRQLGSLSVAARQLVMGDNLRRLLAARRR</sequence>
<accession>A0A917WH96</accession>
<dbReference type="InterPro" id="IPR032466">
    <property type="entry name" value="Metal_Hydrolase"/>
</dbReference>
<evidence type="ECO:0000313" key="3">
    <source>
        <dbReference type="EMBL" id="GGM03999.1"/>
    </source>
</evidence>
<organism evidence="3 4">
    <name type="scientific">Dactylosporangium sucinum</name>
    <dbReference type="NCBI Taxonomy" id="1424081"/>
    <lineage>
        <taxon>Bacteria</taxon>
        <taxon>Bacillati</taxon>
        <taxon>Actinomycetota</taxon>
        <taxon>Actinomycetes</taxon>
        <taxon>Micromonosporales</taxon>
        <taxon>Micromonosporaceae</taxon>
        <taxon>Dactylosporangium</taxon>
    </lineage>
</organism>